<dbReference type="EMBL" id="AOKF01004134">
    <property type="protein sequence ID" value="EPN26453.1"/>
    <property type="molecule type" value="Genomic_DNA"/>
</dbReference>
<evidence type="ECO:0000313" key="1">
    <source>
        <dbReference type="EMBL" id="EPN26453.1"/>
    </source>
</evidence>
<reference evidence="1 2" key="1">
    <citation type="journal article" date="2013" name="PLoS Pathog.">
        <title>Genomic analysis of the Kiwifruit pathogen Pseudomonas syringae pv. actinidiae provides insight into the origins of an emergent plant disease.</title>
        <authorList>
            <person name="McCann H.C."/>
            <person name="Rikkerink E.H."/>
            <person name="Bertels F."/>
            <person name="Fiers M."/>
            <person name="Lu A."/>
            <person name="Rees-George J."/>
            <person name="Andersen M.T."/>
            <person name="Gleave A.P."/>
            <person name="Haubold B."/>
            <person name="Wohlers M.W."/>
            <person name="Guttman D.S."/>
            <person name="Wang P.W."/>
            <person name="Straub C."/>
            <person name="Vanneste J.L."/>
            <person name="Rainey P.B."/>
            <person name="Templeton M.D."/>
        </authorList>
    </citation>
    <scope>NUCLEOTIDE SEQUENCE [LARGE SCALE GENOMIC DNA]</scope>
    <source>
        <strain evidence="1 2">ICMP 19096</strain>
    </source>
</reference>
<name>A0A656JI61_PSESF</name>
<dbReference type="AlphaFoldDB" id="A0A656JI61"/>
<organism evidence="1 2">
    <name type="scientific">Pseudomonas syringae pv. actinidiae ICMP 19096</name>
    <dbReference type="NCBI Taxonomy" id="1194405"/>
    <lineage>
        <taxon>Bacteria</taxon>
        <taxon>Pseudomonadati</taxon>
        <taxon>Pseudomonadota</taxon>
        <taxon>Gammaproteobacteria</taxon>
        <taxon>Pseudomonadales</taxon>
        <taxon>Pseudomonadaceae</taxon>
        <taxon>Pseudomonas</taxon>
        <taxon>Pseudomonas syringae</taxon>
    </lineage>
</organism>
<protein>
    <submittedName>
        <fullName evidence="1">Short-chain dehydrogenase/reductase SDR</fullName>
    </submittedName>
</protein>
<dbReference type="Proteomes" id="UP000018849">
    <property type="component" value="Unassembled WGS sequence"/>
</dbReference>
<sequence>MVPTSPISALNIPTEFSHQDFSKTAQISIARGPAKRLARNRHYGQFGTARAQVFGWPGRMKRDEIRRKGKSVEEIASSFVVSPRPASITQRAATIEKVANMVAYTTARCRRPRHPVSPSESMAAPSTALKLSHFHGRDRLKINPDMHPMNIYGDHGPDLA</sequence>
<evidence type="ECO:0000313" key="2">
    <source>
        <dbReference type="Proteomes" id="UP000018849"/>
    </source>
</evidence>
<proteinExistence type="predicted"/>
<gene>
    <name evidence="1" type="ORF">A245_48225</name>
</gene>
<accession>A0A656JI61</accession>
<comment type="caution">
    <text evidence="1">The sequence shown here is derived from an EMBL/GenBank/DDBJ whole genome shotgun (WGS) entry which is preliminary data.</text>
</comment>